<keyword evidence="3" id="KW-0378">Hydrolase</keyword>
<dbReference type="SUPFAM" id="SSF52096">
    <property type="entry name" value="ClpP/crotonase"/>
    <property type="match status" value="1"/>
</dbReference>
<gene>
    <name evidence="6" type="ORF">A4V15_19380</name>
</gene>
<evidence type="ECO:0000256" key="2">
    <source>
        <dbReference type="ARBA" id="ARBA00022670"/>
    </source>
</evidence>
<dbReference type="NCBIfam" id="TIGR00706">
    <property type="entry name" value="SppA_dom"/>
    <property type="match status" value="1"/>
</dbReference>
<keyword evidence="2" id="KW-0645">Protease</keyword>
<dbReference type="InterPro" id="IPR004635">
    <property type="entry name" value="Pept_S49_SppA"/>
</dbReference>
<dbReference type="PANTHER" id="PTHR42987:SF8">
    <property type="entry name" value="PROTEINASE"/>
    <property type="match status" value="1"/>
</dbReference>
<evidence type="ECO:0000256" key="4">
    <source>
        <dbReference type="ARBA" id="ARBA00022825"/>
    </source>
</evidence>
<evidence type="ECO:0000256" key="3">
    <source>
        <dbReference type="ARBA" id="ARBA00022801"/>
    </source>
</evidence>
<evidence type="ECO:0000256" key="1">
    <source>
        <dbReference type="ARBA" id="ARBA00008683"/>
    </source>
</evidence>
<keyword evidence="4" id="KW-0720">Serine protease</keyword>
<dbReference type="AlphaFoldDB" id="A0A178LFU0"/>
<proteinExistence type="inferred from homology"/>
<feature type="domain" description="Peptidase S49" evidence="5">
    <location>
        <begin position="128"/>
        <end position="270"/>
    </location>
</feature>
<reference evidence="6 7" key="1">
    <citation type="submission" date="2016-04" db="EMBL/GenBank/DDBJ databases">
        <title>Draft Genome Sequences of Staphylococcus capitis Strain H36, S. capitis Strain H65, S. cohnii Strain H62, S. hominis Strain H69, Mycobacterium iranicum Strain H39, Plantibacter sp. Strain H53, Pseudomonas oryzihabitans Strain H72, and Microbacterium sp. Strain H83, isolated from residential settings.</title>
        <authorList>
            <person name="Lymperopoulou D."/>
            <person name="Adams R.I."/>
            <person name="Lindow S."/>
            <person name="Coil D.A."/>
            <person name="Jospin G."/>
            <person name="Eisen J.A."/>
        </authorList>
    </citation>
    <scope>NUCLEOTIDE SEQUENCE [LARGE SCALE GENOMIC DNA]</scope>
    <source>
        <strain evidence="6 7">H72</strain>
    </source>
</reference>
<dbReference type="OrthoDB" id="9764363at2"/>
<dbReference type="EMBL" id="LWCR01000018">
    <property type="protein sequence ID" value="OAN28913.1"/>
    <property type="molecule type" value="Genomic_DNA"/>
</dbReference>
<dbReference type="InterPro" id="IPR002142">
    <property type="entry name" value="Peptidase_S49"/>
</dbReference>
<dbReference type="PANTHER" id="PTHR42987">
    <property type="entry name" value="PEPTIDASE S49"/>
    <property type="match status" value="1"/>
</dbReference>
<dbReference type="Gene3D" id="3.90.226.10">
    <property type="entry name" value="2-enoyl-CoA Hydratase, Chain A, domain 1"/>
    <property type="match status" value="1"/>
</dbReference>
<sequence>MSEHDTTLLPELIRDLIKERRASRRLKLLKYSFWGTGLLLIAGAVLVEHLQLDEVDEAKQITAVIQVRGEIADGAEANAAALKKAIGRAFDDERAKAVVLKINSPGGSPVQAGQVFDEIKRQRGLHPKVPVYAVIEDLGASGAYYIAAAADEIVADKASLVGSIGVTAASFGFVDLMNRVGVERRAYTSGAHKAFLDPFQPKNPEETVFWNDVLKQTHQQFIQSVKTGRGDRLKDADHPELFSGLIWTGEQAKQLGLIDKLGDVDYVARDLVGATSQVDFTVKDNAFDRFAKRLGASAAQQLSMALGFSGVSLR</sequence>
<evidence type="ECO:0000259" key="5">
    <source>
        <dbReference type="Pfam" id="PF01343"/>
    </source>
</evidence>
<dbReference type="CDD" id="cd07023">
    <property type="entry name" value="S49_Sppa_N_C"/>
    <property type="match status" value="1"/>
</dbReference>
<dbReference type="Proteomes" id="UP000078356">
    <property type="component" value="Unassembled WGS sequence"/>
</dbReference>
<name>A0A178LFU0_9PSED</name>
<dbReference type="RefSeq" id="WP_017638714.1">
    <property type="nucleotide sequence ID" value="NZ_DAMALT010000024.1"/>
</dbReference>
<evidence type="ECO:0000313" key="7">
    <source>
        <dbReference type="Proteomes" id="UP000078356"/>
    </source>
</evidence>
<accession>A0A178LFU0</accession>
<comment type="similarity">
    <text evidence="1">Belongs to the peptidase S49 family.</text>
</comment>
<dbReference type="InterPro" id="IPR029045">
    <property type="entry name" value="ClpP/crotonase-like_dom_sf"/>
</dbReference>
<dbReference type="Pfam" id="PF01343">
    <property type="entry name" value="Peptidase_S49"/>
    <property type="match status" value="1"/>
</dbReference>
<dbReference type="Gene3D" id="6.20.330.10">
    <property type="match status" value="1"/>
</dbReference>
<comment type="caution">
    <text evidence="6">The sequence shown here is derived from an EMBL/GenBank/DDBJ whole genome shotgun (WGS) entry which is preliminary data.</text>
</comment>
<dbReference type="GO" id="GO:0008236">
    <property type="term" value="F:serine-type peptidase activity"/>
    <property type="evidence" value="ECO:0007669"/>
    <property type="project" value="UniProtKB-KW"/>
</dbReference>
<organism evidence="6 7">
    <name type="scientific">Pseudomonas oryzihabitans</name>
    <dbReference type="NCBI Taxonomy" id="47885"/>
    <lineage>
        <taxon>Bacteria</taxon>
        <taxon>Pseudomonadati</taxon>
        <taxon>Pseudomonadota</taxon>
        <taxon>Gammaproteobacteria</taxon>
        <taxon>Pseudomonadales</taxon>
        <taxon>Pseudomonadaceae</taxon>
        <taxon>Pseudomonas</taxon>
    </lineage>
</organism>
<dbReference type="GO" id="GO:0006508">
    <property type="term" value="P:proteolysis"/>
    <property type="evidence" value="ECO:0007669"/>
    <property type="project" value="UniProtKB-KW"/>
</dbReference>
<dbReference type="InterPro" id="IPR047272">
    <property type="entry name" value="S49_SppA_C"/>
</dbReference>
<protein>
    <submittedName>
        <fullName evidence="6">Peptidase S49</fullName>
    </submittedName>
</protein>
<evidence type="ECO:0000313" key="6">
    <source>
        <dbReference type="EMBL" id="OAN28913.1"/>
    </source>
</evidence>